<dbReference type="Gene3D" id="4.10.60.10">
    <property type="entry name" value="Zinc finger, CCHC-type"/>
    <property type="match status" value="1"/>
</dbReference>
<dbReference type="InterPro" id="IPR001584">
    <property type="entry name" value="Integrase_cat-core"/>
</dbReference>
<dbReference type="InterPro" id="IPR041373">
    <property type="entry name" value="RT_RNaseH"/>
</dbReference>
<evidence type="ECO:0000256" key="1">
    <source>
        <dbReference type="ARBA" id="ARBA00004123"/>
    </source>
</evidence>
<evidence type="ECO:0000256" key="12">
    <source>
        <dbReference type="ARBA" id="ARBA00022801"/>
    </source>
</evidence>
<name>A0A8C6LMS5_NOTFU</name>
<dbReference type="CDD" id="cd09274">
    <property type="entry name" value="RNase_HI_RT_Ty3"/>
    <property type="match status" value="1"/>
</dbReference>
<dbReference type="InterPro" id="IPR043502">
    <property type="entry name" value="DNA/RNA_pol_sf"/>
</dbReference>
<dbReference type="FunFam" id="3.30.420.10:FF:000032">
    <property type="entry name" value="Retrovirus-related Pol polyprotein from transposon 297-like Protein"/>
    <property type="match status" value="1"/>
</dbReference>
<reference evidence="26" key="2">
    <citation type="submission" date="2025-08" db="UniProtKB">
        <authorList>
            <consortium name="Ensembl"/>
        </authorList>
    </citation>
    <scope>IDENTIFICATION</scope>
</reference>
<proteinExistence type="inferred from homology"/>
<dbReference type="Pfam" id="PF00078">
    <property type="entry name" value="RVT_1"/>
    <property type="match status" value="1"/>
</dbReference>
<dbReference type="PROSITE" id="PS50158">
    <property type="entry name" value="ZF_CCHC"/>
    <property type="match status" value="1"/>
</dbReference>
<dbReference type="InterPro" id="IPR016197">
    <property type="entry name" value="Chromo-like_dom_sf"/>
</dbReference>
<dbReference type="FunFam" id="1.10.340.70:FF:000001">
    <property type="entry name" value="Retrovirus-related Pol polyprotein from transposon gypsy-like Protein"/>
    <property type="match status" value="1"/>
</dbReference>
<dbReference type="Gene3D" id="3.10.10.10">
    <property type="entry name" value="HIV Type 1 Reverse Transcriptase, subunit A, domain 1"/>
    <property type="match status" value="1"/>
</dbReference>
<dbReference type="SUPFAM" id="SSF57756">
    <property type="entry name" value="Retrovirus zinc finger-like domains"/>
    <property type="match status" value="1"/>
</dbReference>
<dbReference type="GO" id="GO:0003964">
    <property type="term" value="F:RNA-directed DNA polymerase activity"/>
    <property type="evidence" value="ECO:0007669"/>
    <property type="project" value="UniProtKB-KW"/>
</dbReference>
<evidence type="ECO:0000256" key="10">
    <source>
        <dbReference type="ARBA" id="ARBA00022750"/>
    </source>
</evidence>
<dbReference type="CDD" id="cd01647">
    <property type="entry name" value="RT_LTR"/>
    <property type="match status" value="1"/>
</dbReference>
<dbReference type="GO" id="GO:0015074">
    <property type="term" value="P:DNA integration"/>
    <property type="evidence" value="ECO:0007669"/>
    <property type="project" value="UniProtKB-KW"/>
</dbReference>
<evidence type="ECO:0000256" key="7">
    <source>
        <dbReference type="ARBA" id="ARBA00022695"/>
    </source>
</evidence>
<feature type="region of interest" description="Disordered" evidence="21">
    <location>
        <begin position="1429"/>
        <end position="1449"/>
    </location>
</feature>
<dbReference type="EC" id="2.7.7.49" evidence="4"/>
<dbReference type="InterPro" id="IPR041588">
    <property type="entry name" value="Integrase_H2C2"/>
</dbReference>
<dbReference type="PROSITE" id="PS50994">
    <property type="entry name" value="INTEGRASE"/>
    <property type="match status" value="1"/>
</dbReference>
<keyword evidence="13" id="KW-0460">Magnesium</keyword>
<evidence type="ECO:0000259" key="23">
    <source>
        <dbReference type="PROSITE" id="PS50158"/>
    </source>
</evidence>
<keyword evidence="9" id="KW-0479">Metal-binding</keyword>
<evidence type="ECO:0000256" key="2">
    <source>
        <dbReference type="ARBA" id="ARBA00010879"/>
    </source>
</evidence>
<evidence type="ECO:0000256" key="4">
    <source>
        <dbReference type="ARBA" id="ARBA00012493"/>
    </source>
</evidence>
<feature type="domain" description="Reverse transcriptase" evidence="24">
    <location>
        <begin position="564"/>
        <end position="743"/>
    </location>
</feature>
<dbReference type="FunFam" id="3.10.20.370:FF:000003">
    <property type="entry name" value="Transposon Tf2-6 polyprotein"/>
    <property type="match status" value="1"/>
</dbReference>
<reference evidence="26" key="3">
    <citation type="submission" date="2025-09" db="UniProtKB">
        <authorList>
            <consortium name="Ensembl"/>
        </authorList>
    </citation>
    <scope>IDENTIFICATION</scope>
</reference>
<feature type="domain" description="Chromo" evidence="22">
    <location>
        <begin position="1381"/>
        <end position="1439"/>
    </location>
</feature>
<dbReference type="InterPro" id="IPR036875">
    <property type="entry name" value="Znf_CCHC_sf"/>
</dbReference>
<evidence type="ECO:0000256" key="19">
    <source>
        <dbReference type="ARBA" id="ARBA00039658"/>
    </source>
</evidence>
<dbReference type="PANTHER" id="PTHR37984:SF5">
    <property type="entry name" value="PROTEIN NYNRIN-LIKE"/>
    <property type="match status" value="1"/>
</dbReference>
<feature type="domain" description="CCHC-type" evidence="23">
    <location>
        <begin position="316"/>
        <end position="331"/>
    </location>
</feature>
<evidence type="ECO:0000256" key="11">
    <source>
        <dbReference type="ARBA" id="ARBA00022759"/>
    </source>
</evidence>
<dbReference type="GO" id="GO:0003887">
    <property type="term" value="F:DNA-directed DNA polymerase activity"/>
    <property type="evidence" value="ECO:0007669"/>
    <property type="project" value="UniProtKB-KW"/>
</dbReference>
<dbReference type="PANTHER" id="PTHR37984">
    <property type="entry name" value="PROTEIN CBG26694"/>
    <property type="match status" value="1"/>
</dbReference>
<dbReference type="InterPro" id="IPR001878">
    <property type="entry name" value="Znf_CCHC"/>
</dbReference>
<dbReference type="GO" id="GO:0005634">
    <property type="term" value="C:nucleus"/>
    <property type="evidence" value="ECO:0007669"/>
    <property type="project" value="UniProtKB-SubCell"/>
</dbReference>
<dbReference type="Gene3D" id="2.40.70.10">
    <property type="entry name" value="Acid Proteases"/>
    <property type="match status" value="1"/>
</dbReference>
<keyword evidence="17" id="KW-0238">DNA-binding</keyword>
<evidence type="ECO:0000256" key="8">
    <source>
        <dbReference type="ARBA" id="ARBA00022722"/>
    </source>
</evidence>
<comment type="subcellular location">
    <subcellularLocation>
        <location evidence="1">Nucleus</location>
    </subcellularLocation>
</comment>
<protein>
    <recommendedName>
        <fullName evidence="19">Gypsy retrotransposon integrase-like protein 1</fullName>
        <ecNumber evidence="4">2.7.7.49</ecNumber>
        <ecNumber evidence="3">3.1.26.4</ecNumber>
    </recommendedName>
</protein>
<dbReference type="Gene3D" id="2.40.50.40">
    <property type="match status" value="1"/>
</dbReference>
<dbReference type="FunFam" id="3.30.70.270:FF:000020">
    <property type="entry name" value="Transposon Tf2-6 polyprotein-like Protein"/>
    <property type="match status" value="1"/>
</dbReference>
<evidence type="ECO:0000256" key="16">
    <source>
        <dbReference type="ARBA" id="ARBA00022932"/>
    </source>
</evidence>
<dbReference type="Gene3D" id="3.30.420.10">
    <property type="entry name" value="Ribonuclease H-like superfamily/Ribonuclease H"/>
    <property type="match status" value="1"/>
</dbReference>
<feature type="compositionally biased region" description="Low complexity" evidence="21">
    <location>
        <begin position="1432"/>
        <end position="1441"/>
    </location>
</feature>
<dbReference type="PROSITE" id="PS50013">
    <property type="entry name" value="CHROMO_2"/>
    <property type="match status" value="1"/>
</dbReference>
<keyword evidence="20" id="KW-0862">Zinc</keyword>
<keyword evidence="14" id="KW-0229">DNA integration</keyword>
<keyword evidence="10" id="KW-0064">Aspartyl protease</keyword>
<dbReference type="SMART" id="SM00298">
    <property type="entry name" value="CHROMO"/>
    <property type="match status" value="1"/>
</dbReference>
<dbReference type="Pfam" id="PF00665">
    <property type="entry name" value="rve"/>
    <property type="match status" value="1"/>
</dbReference>
<evidence type="ECO:0000256" key="3">
    <source>
        <dbReference type="ARBA" id="ARBA00012180"/>
    </source>
</evidence>
<dbReference type="InterPro" id="IPR043128">
    <property type="entry name" value="Rev_trsase/Diguanyl_cyclase"/>
</dbReference>
<dbReference type="PROSITE" id="PS50878">
    <property type="entry name" value="RT_POL"/>
    <property type="match status" value="1"/>
</dbReference>
<dbReference type="Pfam" id="PF17917">
    <property type="entry name" value="RT_RNaseH"/>
    <property type="match status" value="1"/>
</dbReference>
<evidence type="ECO:0000256" key="21">
    <source>
        <dbReference type="SAM" id="MobiDB-lite"/>
    </source>
</evidence>
<evidence type="ECO:0000256" key="13">
    <source>
        <dbReference type="ARBA" id="ARBA00022842"/>
    </source>
</evidence>
<dbReference type="GO" id="GO:0006508">
    <property type="term" value="P:proteolysis"/>
    <property type="evidence" value="ECO:0007669"/>
    <property type="project" value="UniProtKB-KW"/>
</dbReference>
<evidence type="ECO:0000259" key="24">
    <source>
        <dbReference type="PROSITE" id="PS50878"/>
    </source>
</evidence>
<dbReference type="InterPro" id="IPR036397">
    <property type="entry name" value="RNaseH_sf"/>
</dbReference>
<dbReference type="Gene3D" id="1.10.340.70">
    <property type="match status" value="1"/>
</dbReference>
<dbReference type="InterPro" id="IPR000477">
    <property type="entry name" value="RT_dom"/>
</dbReference>
<accession>A0A8C6LMS5</accession>
<dbReference type="Pfam" id="PF03732">
    <property type="entry name" value="Retrotrans_gag"/>
    <property type="match status" value="1"/>
</dbReference>
<keyword evidence="12" id="KW-0378">Hydrolase</keyword>
<evidence type="ECO:0000313" key="27">
    <source>
        <dbReference type="Proteomes" id="UP000694548"/>
    </source>
</evidence>
<organism evidence="26 27">
    <name type="scientific">Nothobranchius furzeri</name>
    <name type="common">Turquoise killifish</name>
    <dbReference type="NCBI Taxonomy" id="105023"/>
    <lineage>
        <taxon>Eukaryota</taxon>
        <taxon>Metazoa</taxon>
        <taxon>Chordata</taxon>
        <taxon>Craniata</taxon>
        <taxon>Vertebrata</taxon>
        <taxon>Euteleostomi</taxon>
        <taxon>Actinopterygii</taxon>
        <taxon>Neopterygii</taxon>
        <taxon>Teleostei</taxon>
        <taxon>Neoteleostei</taxon>
        <taxon>Acanthomorphata</taxon>
        <taxon>Ovalentaria</taxon>
        <taxon>Atherinomorphae</taxon>
        <taxon>Cyprinodontiformes</taxon>
        <taxon>Nothobranchiidae</taxon>
        <taxon>Nothobranchius</taxon>
    </lineage>
</organism>
<feature type="domain" description="Integrase catalytic" evidence="25">
    <location>
        <begin position="1081"/>
        <end position="1240"/>
    </location>
</feature>
<evidence type="ECO:0000256" key="6">
    <source>
        <dbReference type="ARBA" id="ARBA00022679"/>
    </source>
</evidence>
<keyword evidence="11" id="KW-0255">Endonuclease</keyword>
<evidence type="ECO:0000256" key="14">
    <source>
        <dbReference type="ARBA" id="ARBA00022908"/>
    </source>
</evidence>
<dbReference type="InterPro" id="IPR012337">
    <property type="entry name" value="RNaseH-like_sf"/>
</dbReference>
<reference evidence="26" key="1">
    <citation type="submission" date="2014-08" db="EMBL/GenBank/DDBJ databases">
        <authorList>
            <person name="Senf B."/>
            <person name="Petzold A."/>
            <person name="Downie B.R."/>
            <person name="Koch P."/>
            <person name="Platzer M."/>
        </authorList>
    </citation>
    <scope>NUCLEOTIDE SEQUENCE [LARGE SCALE GENOMIC DNA]</scope>
    <source>
        <strain evidence="26">GRZ</strain>
    </source>
</reference>
<dbReference type="SUPFAM" id="SSF53098">
    <property type="entry name" value="Ribonuclease H-like"/>
    <property type="match status" value="1"/>
</dbReference>
<keyword evidence="18" id="KW-0233">DNA recombination</keyword>
<keyword evidence="6" id="KW-0808">Transferase</keyword>
<evidence type="ECO:0000313" key="26">
    <source>
        <dbReference type="Ensembl" id="ENSNFUP00015021329.1"/>
    </source>
</evidence>
<dbReference type="GO" id="GO:0008270">
    <property type="term" value="F:zinc ion binding"/>
    <property type="evidence" value="ECO:0007669"/>
    <property type="project" value="UniProtKB-KW"/>
</dbReference>
<dbReference type="GeneTree" id="ENSGT01060000248608"/>
<evidence type="ECO:0000256" key="5">
    <source>
        <dbReference type="ARBA" id="ARBA00022670"/>
    </source>
</evidence>
<evidence type="ECO:0000259" key="25">
    <source>
        <dbReference type="PROSITE" id="PS50994"/>
    </source>
</evidence>
<keyword evidence="20" id="KW-0863">Zinc-finger</keyword>
<comment type="similarity">
    <text evidence="2">Belongs to the beta type-B retroviral polymerase family. HERV class-II K(HML-2) pol subfamily.</text>
</comment>
<dbReference type="GO" id="GO:0004523">
    <property type="term" value="F:RNA-DNA hybrid ribonuclease activity"/>
    <property type="evidence" value="ECO:0007669"/>
    <property type="project" value="UniProtKB-EC"/>
</dbReference>
<dbReference type="SUPFAM" id="SSF54160">
    <property type="entry name" value="Chromo domain-like"/>
    <property type="match status" value="1"/>
</dbReference>
<dbReference type="Ensembl" id="ENSNFUT00015022329.1">
    <property type="protein sequence ID" value="ENSNFUP00015021329.1"/>
    <property type="gene ID" value="ENSNFUG00015010360.1"/>
</dbReference>
<evidence type="ECO:0000256" key="15">
    <source>
        <dbReference type="ARBA" id="ARBA00022918"/>
    </source>
</evidence>
<evidence type="ECO:0000256" key="20">
    <source>
        <dbReference type="PROSITE-ProRule" id="PRU00047"/>
    </source>
</evidence>
<dbReference type="CDD" id="cd00303">
    <property type="entry name" value="retropepsin_like"/>
    <property type="match status" value="1"/>
</dbReference>
<dbReference type="Pfam" id="PF00385">
    <property type="entry name" value="Chromo"/>
    <property type="match status" value="1"/>
</dbReference>
<dbReference type="GO" id="GO:0003677">
    <property type="term" value="F:DNA binding"/>
    <property type="evidence" value="ECO:0007669"/>
    <property type="project" value="UniProtKB-KW"/>
</dbReference>
<sequence>MSWVRSLHHLMTESSSHSSNLNTESVPSVSATLAQHSNSLHSLSDQLSHTNQTLFELGTMIKELSHPLTSPEQASFPAPSRPGPVLPAPSDLPCFRVATSPPPEIFDGNREVCRGFLLQCQLAFQRSPESFYTDEIKISYIIGLLRGKALRWAEAKSRNPSFLKNSLDEFLTDFKMTFDKPESAADVARQIWSLRQGRLSIAEFSIEFRTLAATSTLDEASLKGAFTQALNEQLQDQLAFCQEPPDLESLIALCSRMEKRHKARQKGNNFPLPSRLNCPQDVNPAAPAPPPSEPMQIGRARLTQEERNKRMSSGACLYCGMPGHFVANCPKQLKLQDPSVAPRVLVGGSRSDLNSRCVLDCSLSHNQITLPSLALIDSGCELNLLDQQLVEQLRVTTLPLQTPCRVSSLDGGSLTSITHKTTPIRLMTSGNHSEELTFFVFPSPQSPVVLGHPWLRNHNPRINWVTNQVEMWSNKCHSTCLGPARPSSEPRALKITPPDLTGVPPEYHDLQQVFSKHKASSLPPHRPYDCAIDLLPAAPLPSSRLYSISKPERESMEQYISESLASGLIRPSTSPLGAGFFFVSKKDGTLRPCIDYRGLNQITIRNKYPLPLLSSTFEPIQDATIFTKLDLRNAYHLVRIREGDEWKTAFKTPIGHFEYLVMPFGLTNAPAVFQNLVNTVLSDYLNKFVTVYLDDILIFSRTPEEHTGHVRAILQRLLENRLYVKAEKCEFHVPSVKFLGFVLESGRLGPDPEKVQAVKDWPTPSTRKQLQRFLGFANFYRRFIKGYSQIAAPLTQLTSVKRPFFWNAEASRSFCELKERFIQAPILTRPDPAKQFTLEVDASDTGVGAVLSQTSPTDHRLHPCAFFSRRLSPAERNYDVGDRELLAVKLALEEWRHWLEGAEHPIVIWTDHKNLSYLKEAKRLNPRQSRWALFFSRFHFIISYRPGNKNVKPDALSRQFSVNSDPEPTTIIPPDCVLGAVTWEIRDQVLEAQRNYPCPNQVPNRTLFVPPSVRHKVITWGHTAKFSAHPGVSRTVALIRRTFWWPTMFKDVKEYVSACQTCARNKGSNQPPFGLLNPLPIPSRPWSHIALDFVTGLPPSRGFTVILTIIDRFSKACHLVPLKALPSAADTATLLVKHVFRLHGIPAEILSDRGPQFISRVWRDFATCLGAKVALTSGFHPQSNGQCERLNQEVEAMLRCLCSSSPSSWSTHLPWIEYAHNAHVSSATGLSPFEASTGIQPSLFPSEFPSTVSSVPQFLKGARRVWAATQQALQRTAERNRRLADRHRRPAPDYAPGQRVWLSTRDIRLKDHCKKLSPTFIGPYTISAVINPSSVRLDLPSHMKIHPVFHVSLLKPVISSSLCPPVDPPPPVRLADGGLGYRVQRLLDVRPRGRGFQYLVEWEGYGPEHRQWVPRSWIDDPSLIRDFELARSSSSSSSSSSARPPGGVP</sequence>
<dbReference type="SUPFAM" id="SSF56672">
    <property type="entry name" value="DNA/RNA polymerases"/>
    <property type="match status" value="1"/>
</dbReference>
<dbReference type="GO" id="GO:0004190">
    <property type="term" value="F:aspartic-type endopeptidase activity"/>
    <property type="evidence" value="ECO:0007669"/>
    <property type="project" value="UniProtKB-KW"/>
</dbReference>
<evidence type="ECO:0000256" key="17">
    <source>
        <dbReference type="ARBA" id="ARBA00023125"/>
    </source>
</evidence>
<dbReference type="InterPro" id="IPR056924">
    <property type="entry name" value="SH3_Tf2-1"/>
</dbReference>
<evidence type="ECO:0000259" key="22">
    <source>
        <dbReference type="PROSITE" id="PS50013"/>
    </source>
</evidence>
<dbReference type="InterPro" id="IPR050951">
    <property type="entry name" value="Retrovirus_Pol_polyprotein"/>
</dbReference>
<dbReference type="EC" id="3.1.26.4" evidence="3"/>
<keyword evidence="7" id="KW-0548">Nucleotidyltransferase</keyword>
<keyword evidence="15" id="KW-0695">RNA-directed DNA polymerase</keyword>
<dbReference type="Gene3D" id="3.30.70.270">
    <property type="match status" value="2"/>
</dbReference>
<keyword evidence="8" id="KW-0540">Nuclease</keyword>
<dbReference type="Pfam" id="PF17921">
    <property type="entry name" value="Integrase_H2C2"/>
    <property type="match status" value="1"/>
</dbReference>
<dbReference type="InterPro" id="IPR021109">
    <property type="entry name" value="Peptidase_aspartic_dom_sf"/>
</dbReference>
<evidence type="ECO:0000256" key="18">
    <source>
        <dbReference type="ARBA" id="ARBA00023172"/>
    </source>
</evidence>
<dbReference type="GO" id="GO:0006310">
    <property type="term" value="P:DNA recombination"/>
    <property type="evidence" value="ECO:0007669"/>
    <property type="project" value="UniProtKB-KW"/>
</dbReference>
<keyword evidence="27" id="KW-1185">Reference proteome</keyword>
<dbReference type="Pfam" id="PF24626">
    <property type="entry name" value="SH3_Tf2-1"/>
    <property type="match status" value="1"/>
</dbReference>
<keyword evidence="5" id="KW-0645">Protease</keyword>
<dbReference type="InterPro" id="IPR023780">
    <property type="entry name" value="Chromo_domain"/>
</dbReference>
<dbReference type="Proteomes" id="UP000694548">
    <property type="component" value="Chromosome sgr03"/>
</dbReference>
<keyword evidence="16" id="KW-0239">DNA-directed DNA polymerase</keyword>
<dbReference type="InterPro" id="IPR005162">
    <property type="entry name" value="Retrotrans_gag_dom"/>
</dbReference>
<dbReference type="SMART" id="SM00343">
    <property type="entry name" value="ZnF_C2HC"/>
    <property type="match status" value="1"/>
</dbReference>
<evidence type="ECO:0000256" key="9">
    <source>
        <dbReference type="ARBA" id="ARBA00022723"/>
    </source>
</evidence>
<dbReference type="SUPFAM" id="SSF50630">
    <property type="entry name" value="Acid proteases"/>
    <property type="match status" value="1"/>
</dbReference>
<dbReference type="InterPro" id="IPR000953">
    <property type="entry name" value="Chromo/chromo_shadow_dom"/>
</dbReference>